<name>A0ABQ7GP86_DUNSA</name>
<reference evidence="2" key="2">
    <citation type="submission" date="2020-06" db="EMBL/GenBank/DDBJ databases">
        <authorList>
            <consortium name="DOE Joint Genome Institute"/>
            <person name="Calhoun S."/>
            <person name="Polle J.E."/>
            <person name="Mckie-Krisberg Z."/>
            <person name="Prochnik S."/>
            <person name="Neofotis P."/>
            <person name="Yim W.C."/>
            <person name="Hathwaik L.T."/>
            <person name="Jenkins J."/>
            <person name="Molina H."/>
            <person name="Bunkenborg J."/>
            <person name="Grigoriev I.V."/>
            <person name="Barry K."/>
            <person name="Schmutz J."/>
            <person name="Jin E."/>
            <person name="Cushman J.C."/>
            <person name="Magnuson J.K."/>
        </authorList>
    </citation>
    <scope>NUCLEOTIDE SEQUENCE</scope>
    <source>
        <strain evidence="2">CCAP 19/18</strain>
    </source>
</reference>
<evidence type="ECO:0000313" key="2">
    <source>
        <dbReference type="EMBL" id="KAF5836416.1"/>
    </source>
</evidence>
<evidence type="ECO:0008006" key="4">
    <source>
        <dbReference type="Google" id="ProtNLM"/>
    </source>
</evidence>
<feature type="region of interest" description="Disordered" evidence="1">
    <location>
        <begin position="41"/>
        <end position="72"/>
    </location>
</feature>
<dbReference type="EMBL" id="MU069661">
    <property type="protein sequence ID" value="KAF5836415.1"/>
    <property type="molecule type" value="Genomic_DNA"/>
</dbReference>
<protein>
    <recommendedName>
        <fullName evidence="4">Encoded protein</fullName>
    </recommendedName>
</protein>
<keyword evidence="3" id="KW-1185">Reference proteome</keyword>
<comment type="caution">
    <text evidence="2">The sequence shown here is derived from an EMBL/GenBank/DDBJ whole genome shotgun (WGS) entry which is preliminary data.</text>
</comment>
<gene>
    <name evidence="2" type="ORF">DUNSADRAFT_5985</name>
</gene>
<dbReference type="Proteomes" id="UP000815325">
    <property type="component" value="Unassembled WGS sequence"/>
</dbReference>
<evidence type="ECO:0000313" key="3">
    <source>
        <dbReference type="Proteomes" id="UP000815325"/>
    </source>
</evidence>
<accession>A0ABQ7GP86</accession>
<dbReference type="EMBL" id="MU069661">
    <property type="protein sequence ID" value="KAF5836416.1"/>
    <property type="molecule type" value="Genomic_DNA"/>
</dbReference>
<sequence length="111" mass="11853">MDPFPPSPHASPAPLACAGLLLRLSHEGDVALQPMAREHAAADAAQVTQQQQQGDVQHELHSESASHIGSLVPPPDFGDVHYKLLTRYPNLATAHRLILGRKGEGCGQMPP</sequence>
<feature type="compositionally biased region" description="Low complexity" evidence="1">
    <location>
        <begin position="42"/>
        <end position="55"/>
    </location>
</feature>
<evidence type="ECO:0000256" key="1">
    <source>
        <dbReference type="SAM" id="MobiDB-lite"/>
    </source>
</evidence>
<reference evidence="2" key="1">
    <citation type="submission" date="2017-08" db="EMBL/GenBank/DDBJ databases">
        <authorList>
            <person name="Polle J.E."/>
            <person name="Barry K."/>
            <person name="Cushman J."/>
            <person name="Schmutz J."/>
            <person name="Tran D."/>
            <person name="Hathwaick L.T."/>
            <person name="Yim W.C."/>
            <person name="Jenkins J."/>
            <person name="Mckie-Krisberg Z.M."/>
            <person name="Prochnik S."/>
            <person name="Lindquist E."/>
            <person name="Dockter R.B."/>
            <person name="Adam C."/>
            <person name="Molina H."/>
            <person name="Bunkerborg J."/>
            <person name="Jin E."/>
            <person name="Buchheim M."/>
            <person name="Magnuson J."/>
        </authorList>
    </citation>
    <scope>NUCLEOTIDE SEQUENCE</scope>
    <source>
        <strain evidence="2">CCAP 19/18</strain>
    </source>
</reference>
<proteinExistence type="predicted"/>
<organism evidence="2 3">
    <name type="scientific">Dunaliella salina</name>
    <name type="common">Green alga</name>
    <name type="synonym">Protococcus salinus</name>
    <dbReference type="NCBI Taxonomy" id="3046"/>
    <lineage>
        <taxon>Eukaryota</taxon>
        <taxon>Viridiplantae</taxon>
        <taxon>Chlorophyta</taxon>
        <taxon>core chlorophytes</taxon>
        <taxon>Chlorophyceae</taxon>
        <taxon>CS clade</taxon>
        <taxon>Chlamydomonadales</taxon>
        <taxon>Dunaliellaceae</taxon>
        <taxon>Dunaliella</taxon>
    </lineage>
</organism>